<evidence type="ECO:0000313" key="4">
    <source>
        <dbReference type="Proteomes" id="UP000005631"/>
    </source>
</evidence>
<dbReference type="RefSeq" id="WP_014201540.1">
    <property type="nucleotide sequence ID" value="NC_016599.1"/>
</dbReference>
<dbReference type="PATRIC" id="fig|926562.3.peg.1187"/>
<sequence>MNALYYAKSFIYNALPSFFFRWKYGQLKRFEKTCNQKELDTRLDYYFKVQNKYPIPKEATAVKDVKRGKGTAYFLDLKEFLHYFTKEARFAYYFGDDTNVNPYPTLFKARPIRNGNENSILFKLNKRRHFKWVNDTIPYTEKKDMMVWRGGAYRALRREMIEKIWDHPLCNVGQTNKPVEDMPWQKEHLPIEEQLKYKIIFCPEGNDVATNLKWVMSSNSLCFMPKPRYETWFMEGTLKPGVHYVEVNAPYDDLGEKIEYYSKHTDEAQEIIKNANQHVARFQDEMMEDLLCLKVLERYAECSGQENEIKFRA</sequence>
<protein>
    <recommendedName>
        <fullName evidence="2">Glycosyl transferase CAP10 domain-containing protein</fullName>
    </recommendedName>
</protein>
<accession>G8R5D5</accession>
<dbReference type="PANTHER" id="PTHR12203:SF35">
    <property type="entry name" value="PROTEIN O-GLUCOSYLTRANSFERASE 1"/>
    <property type="match status" value="1"/>
</dbReference>
<gene>
    <name evidence="3" type="ordered locus">Oweho_1175</name>
</gene>
<dbReference type="Proteomes" id="UP000005631">
    <property type="component" value="Chromosome"/>
</dbReference>
<keyword evidence="1" id="KW-0808">Transferase</keyword>
<dbReference type="EMBL" id="CP003156">
    <property type="protein sequence ID" value="AEV32180.1"/>
    <property type="molecule type" value="Genomic_DNA"/>
</dbReference>
<dbReference type="STRING" id="926562.Oweho_1175"/>
<evidence type="ECO:0000313" key="3">
    <source>
        <dbReference type="EMBL" id="AEV32180.1"/>
    </source>
</evidence>
<evidence type="ECO:0000256" key="1">
    <source>
        <dbReference type="ARBA" id="ARBA00022679"/>
    </source>
</evidence>
<proteinExistence type="predicted"/>
<dbReference type="eggNOG" id="ENOG502Z7XI">
    <property type="taxonomic scope" value="Bacteria"/>
</dbReference>
<reference evidence="3 4" key="1">
    <citation type="journal article" date="2012" name="Stand. Genomic Sci.">
        <title>Genome sequence of the orange-pigmented seawater bacterium Owenweeksia hongkongensis type strain (UST20020801(T)).</title>
        <authorList>
            <person name="Riedel T."/>
            <person name="Held B."/>
            <person name="Nolan M."/>
            <person name="Lucas S."/>
            <person name="Lapidus A."/>
            <person name="Tice H."/>
            <person name="Del Rio T.G."/>
            <person name="Cheng J.F."/>
            <person name="Han C."/>
            <person name="Tapia R."/>
            <person name="Goodwin L.A."/>
            <person name="Pitluck S."/>
            <person name="Liolios K."/>
            <person name="Mavromatis K."/>
            <person name="Pagani I."/>
            <person name="Ivanova N."/>
            <person name="Mikhailova N."/>
            <person name="Pati A."/>
            <person name="Chen A."/>
            <person name="Palaniappan K."/>
            <person name="Rohde M."/>
            <person name="Tindall B.J."/>
            <person name="Detter J.C."/>
            <person name="Goker M."/>
            <person name="Woyke T."/>
            <person name="Bristow J."/>
            <person name="Eisen J.A."/>
            <person name="Markowitz V."/>
            <person name="Hugenholtz P."/>
            <person name="Klenk H.P."/>
            <person name="Kyrpides N.C."/>
        </authorList>
    </citation>
    <scope>NUCLEOTIDE SEQUENCE</scope>
    <source>
        <strain evidence="4">DSM 17368 / JCM 12287 / NRRL B-23963</strain>
    </source>
</reference>
<dbReference type="KEGG" id="oho:Oweho_1175"/>
<dbReference type="InterPro" id="IPR051091">
    <property type="entry name" value="O-Glucosyltr/Glycosyltrsf_90"/>
</dbReference>
<dbReference type="PANTHER" id="PTHR12203">
    <property type="entry name" value="KDEL LYS-ASP-GLU-LEU CONTAINING - RELATED"/>
    <property type="match status" value="1"/>
</dbReference>
<evidence type="ECO:0000259" key="2">
    <source>
        <dbReference type="SMART" id="SM00672"/>
    </source>
</evidence>
<dbReference type="InterPro" id="IPR006598">
    <property type="entry name" value="CAP10"/>
</dbReference>
<dbReference type="Pfam" id="PF05686">
    <property type="entry name" value="Glyco_transf_90"/>
    <property type="match status" value="1"/>
</dbReference>
<organism evidence="3 4">
    <name type="scientific">Owenweeksia hongkongensis (strain DSM 17368 / CIP 108786 / JCM 12287 / NRRL B-23963 / UST20020801)</name>
    <dbReference type="NCBI Taxonomy" id="926562"/>
    <lineage>
        <taxon>Bacteria</taxon>
        <taxon>Pseudomonadati</taxon>
        <taxon>Bacteroidota</taxon>
        <taxon>Flavobacteriia</taxon>
        <taxon>Flavobacteriales</taxon>
        <taxon>Owenweeksiaceae</taxon>
        <taxon>Owenweeksia</taxon>
    </lineage>
</organism>
<keyword evidence="4" id="KW-1185">Reference proteome</keyword>
<dbReference type="GO" id="GO:0016740">
    <property type="term" value="F:transferase activity"/>
    <property type="evidence" value="ECO:0007669"/>
    <property type="project" value="UniProtKB-KW"/>
</dbReference>
<feature type="domain" description="Glycosyl transferase CAP10" evidence="2">
    <location>
        <begin position="75"/>
        <end position="306"/>
    </location>
</feature>
<dbReference type="HOGENOM" id="CLU_074321_0_0_10"/>
<dbReference type="AlphaFoldDB" id="G8R5D5"/>
<dbReference type="OrthoDB" id="767964at2"/>
<name>G8R5D5_OWEHD</name>
<dbReference type="SMART" id="SM00672">
    <property type="entry name" value="CAP10"/>
    <property type="match status" value="1"/>
</dbReference>